<proteinExistence type="predicted"/>
<reference evidence="1 2" key="1">
    <citation type="journal article" date="2018" name="Front. Plant Sci.">
        <title>Red Clover (Trifolium pratense) and Zigzag Clover (T. medium) - A Picture of Genomic Similarities and Differences.</title>
        <authorList>
            <person name="Dluhosova J."/>
            <person name="Istvanek J."/>
            <person name="Nedelnik J."/>
            <person name="Repkova J."/>
        </authorList>
    </citation>
    <scope>NUCLEOTIDE SEQUENCE [LARGE SCALE GENOMIC DNA]</scope>
    <source>
        <strain evidence="2">cv. 10/8</strain>
        <tissue evidence="1">Leaf</tissue>
    </source>
</reference>
<comment type="caution">
    <text evidence="1">The sequence shown here is derived from an EMBL/GenBank/DDBJ whole genome shotgun (WGS) entry which is preliminary data.</text>
</comment>
<dbReference type="AlphaFoldDB" id="A0A392P9X6"/>
<evidence type="ECO:0000313" key="1">
    <source>
        <dbReference type="EMBL" id="MCI08931.1"/>
    </source>
</evidence>
<name>A0A392P9X6_9FABA</name>
<keyword evidence="2" id="KW-1185">Reference proteome</keyword>
<organism evidence="1 2">
    <name type="scientific">Trifolium medium</name>
    <dbReference type="NCBI Taxonomy" id="97028"/>
    <lineage>
        <taxon>Eukaryota</taxon>
        <taxon>Viridiplantae</taxon>
        <taxon>Streptophyta</taxon>
        <taxon>Embryophyta</taxon>
        <taxon>Tracheophyta</taxon>
        <taxon>Spermatophyta</taxon>
        <taxon>Magnoliopsida</taxon>
        <taxon>eudicotyledons</taxon>
        <taxon>Gunneridae</taxon>
        <taxon>Pentapetalae</taxon>
        <taxon>rosids</taxon>
        <taxon>fabids</taxon>
        <taxon>Fabales</taxon>
        <taxon>Fabaceae</taxon>
        <taxon>Papilionoideae</taxon>
        <taxon>50 kb inversion clade</taxon>
        <taxon>NPAAA clade</taxon>
        <taxon>Hologalegina</taxon>
        <taxon>IRL clade</taxon>
        <taxon>Trifolieae</taxon>
        <taxon>Trifolium</taxon>
    </lineage>
</organism>
<feature type="non-terminal residue" evidence="1">
    <location>
        <position position="1"/>
    </location>
</feature>
<accession>A0A392P9X6</accession>
<sequence>YSRGGFVICSYKARYVSTRTYSLELMIIYASSSEWPRGRICKALCVFCECVLANNCLAWFWRTLDPCPRLTAMCNCEEEFMLVIVMNSSRDAWFVRWDLKRQTFRLILPCVLASEGVS</sequence>
<evidence type="ECO:0000313" key="2">
    <source>
        <dbReference type="Proteomes" id="UP000265520"/>
    </source>
</evidence>
<dbReference type="EMBL" id="LXQA010070830">
    <property type="protein sequence ID" value="MCI08931.1"/>
    <property type="molecule type" value="Genomic_DNA"/>
</dbReference>
<dbReference type="Proteomes" id="UP000265520">
    <property type="component" value="Unassembled WGS sequence"/>
</dbReference>
<protein>
    <submittedName>
        <fullName evidence="1">Uncharacterized protein</fullName>
    </submittedName>
</protein>